<protein>
    <submittedName>
        <fullName evidence="2">Uncharacterized protein</fullName>
    </submittedName>
</protein>
<dbReference type="Proteomes" id="UP000176451">
    <property type="component" value="Unassembled WGS sequence"/>
</dbReference>
<dbReference type="EMBL" id="MEZV01000001">
    <property type="protein sequence ID" value="OGD67986.1"/>
    <property type="molecule type" value="Genomic_DNA"/>
</dbReference>
<dbReference type="AlphaFoldDB" id="A0A1F5EL92"/>
<keyword evidence="1" id="KW-1133">Transmembrane helix</keyword>
<keyword evidence="1" id="KW-0812">Transmembrane</keyword>
<organism evidence="2 3">
    <name type="scientific">Candidatus Berkelbacteria bacterium RIFCSPHIGHO2_12_FULL_36_9</name>
    <dbReference type="NCBI Taxonomy" id="1797469"/>
    <lineage>
        <taxon>Bacteria</taxon>
        <taxon>Candidatus Berkelbacteria</taxon>
    </lineage>
</organism>
<evidence type="ECO:0000313" key="3">
    <source>
        <dbReference type="Proteomes" id="UP000176451"/>
    </source>
</evidence>
<proteinExistence type="predicted"/>
<evidence type="ECO:0000313" key="2">
    <source>
        <dbReference type="EMBL" id="OGD67986.1"/>
    </source>
</evidence>
<feature type="transmembrane region" description="Helical" evidence="1">
    <location>
        <begin position="7"/>
        <end position="26"/>
    </location>
</feature>
<keyword evidence="1" id="KW-0472">Membrane</keyword>
<feature type="transmembrane region" description="Helical" evidence="1">
    <location>
        <begin position="71"/>
        <end position="94"/>
    </location>
</feature>
<name>A0A1F5EL92_9BACT</name>
<gene>
    <name evidence="2" type="ORF">A3F08_03560</name>
</gene>
<feature type="transmembrane region" description="Helical" evidence="1">
    <location>
        <begin position="38"/>
        <end position="59"/>
    </location>
</feature>
<accession>A0A1F5EL92</accession>
<evidence type="ECO:0000256" key="1">
    <source>
        <dbReference type="SAM" id="Phobius"/>
    </source>
</evidence>
<feature type="transmembrane region" description="Helical" evidence="1">
    <location>
        <begin position="100"/>
        <end position="119"/>
    </location>
</feature>
<dbReference type="STRING" id="1797469.A3F08_03560"/>
<reference evidence="2 3" key="1">
    <citation type="journal article" date="2016" name="Nat. Commun.">
        <title>Thousands of microbial genomes shed light on interconnected biogeochemical processes in an aquifer system.</title>
        <authorList>
            <person name="Anantharaman K."/>
            <person name="Brown C.T."/>
            <person name="Hug L.A."/>
            <person name="Sharon I."/>
            <person name="Castelle C.J."/>
            <person name="Probst A.J."/>
            <person name="Thomas B.C."/>
            <person name="Singh A."/>
            <person name="Wilkins M.J."/>
            <person name="Karaoz U."/>
            <person name="Brodie E.L."/>
            <person name="Williams K.H."/>
            <person name="Hubbard S.S."/>
            <person name="Banfield J.F."/>
        </authorList>
    </citation>
    <scope>NUCLEOTIDE SEQUENCE [LARGE SCALE GENOMIC DNA]</scope>
</reference>
<comment type="caution">
    <text evidence="2">The sequence shown here is derived from an EMBL/GenBank/DDBJ whole genome shotgun (WGS) entry which is preliminary data.</text>
</comment>
<sequence length="124" mass="14326">MPIKSLLFTVFVGFIVCLGIFLLILFNVDPFRSDLITIGAYFGSLYLCLLCLFALIGYYTRVQLTNREVIYSHFSVSLRQSALISLSIVLILIMQTMRVLNWWVAGIIILIVFMMEMFFRVRPV</sequence>